<dbReference type="PANTHER" id="PTHR30582">
    <property type="entry name" value="L,D-TRANSPEPTIDASE"/>
    <property type="match status" value="1"/>
</dbReference>
<organism evidence="9 10">
    <name type="scientific">Ligilactobacillus equi DSM 15833 = JCM 10991</name>
    <dbReference type="NCBI Taxonomy" id="1423740"/>
    <lineage>
        <taxon>Bacteria</taxon>
        <taxon>Bacillati</taxon>
        <taxon>Bacillota</taxon>
        <taxon>Bacilli</taxon>
        <taxon>Lactobacillales</taxon>
        <taxon>Lactobacillaceae</taxon>
        <taxon>Ligilactobacillus</taxon>
    </lineage>
</organism>
<dbReference type="Proteomes" id="UP000051048">
    <property type="component" value="Unassembled WGS sequence"/>
</dbReference>
<dbReference type="GO" id="GO:0008360">
    <property type="term" value="P:regulation of cell shape"/>
    <property type="evidence" value="ECO:0007669"/>
    <property type="project" value="UniProtKB-UniRule"/>
</dbReference>
<reference evidence="9 10" key="1">
    <citation type="journal article" date="2015" name="Genome Announc.">
        <title>Expanding the biotechnology potential of lactobacilli through comparative genomics of 213 strains and associated genera.</title>
        <authorList>
            <person name="Sun Z."/>
            <person name="Harris H.M."/>
            <person name="McCann A."/>
            <person name="Guo C."/>
            <person name="Argimon S."/>
            <person name="Zhang W."/>
            <person name="Yang X."/>
            <person name="Jeffery I.B."/>
            <person name="Cooney J.C."/>
            <person name="Kagawa T.F."/>
            <person name="Liu W."/>
            <person name="Song Y."/>
            <person name="Salvetti E."/>
            <person name="Wrobel A."/>
            <person name="Rasinkangas P."/>
            <person name="Parkhill J."/>
            <person name="Rea M.C."/>
            <person name="O'Sullivan O."/>
            <person name="Ritari J."/>
            <person name="Douillard F.P."/>
            <person name="Paul Ross R."/>
            <person name="Yang R."/>
            <person name="Briner A.E."/>
            <person name="Felis G.E."/>
            <person name="de Vos W.M."/>
            <person name="Barrangou R."/>
            <person name="Klaenhammer T.R."/>
            <person name="Caufield P.W."/>
            <person name="Cui Y."/>
            <person name="Zhang H."/>
            <person name="O'Toole P.W."/>
        </authorList>
    </citation>
    <scope>NUCLEOTIDE SEQUENCE [LARGE SCALE GENOMIC DNA]</scope>
    <source>
        <strain evidence="9 10">DSM 15833</strain>
    </source>
</reference>
<evidence type="ECO:0000256" key="3">
    <source>
        <dbReference type="ARBA" id="ARBA00022960"/>
    </source>
</evidence>
<protein>
    <submittedName>
        <fullName evidence="9">ErfK YbiS YcfS YnhG family protein</fullName>
    </submittedName>
</protein>
<feature type="domain" description="L,D-TPase catalytic" evidence="8">
    <location>
        <begin position="86"/>
        <end position="218"/>
    </location>
</feature>
<dbReference type="GO" id="GO:0071972">
    <property type="term" value="F:peptidoglycan L,D-transpeptidase activity"/>
    <property type="evidence" value="ECO:0007669"/>
    <property type="project" value="TreeGrafter"/>
</dbReference>
<dbReference type="InterPro" id="IPR005490">
    <property type="entry name" value="LD_TPept_cat_dom"/>
</dbReference>
<dbReference type="EMBL" id="AZFH01000166">
    <property type="protein sequence ID" value="KRL77554.1"/>
    <property type="molecule type" value="Genomic_DNA"/>
</dbReference>
<keyword evidence="4 6" id="KW-0573">Peptidoglycan synthesis</keyword>
<proteinExistence type="predicted"/>
<sequence>MVGFLVFAMFESYQLMDGNNSSVQAIKEEKVEVTSSSTSSARASSSSRNVTSVTKKSRSSTMRTPINWRLSSETKDYPNVRQLKNFWVKVSISKNRTYLMDGDKVVYTMYSSAGQYSKNSNGKMVSDTPTGTFYVQQERGNSFYNSELNEGANYWVSWLNHGEYLFHSVPTNSDGSYNETEAKKLGVQPASHGCVRLSVADARWMMENLTVGTKIVVQD</sequence>
<feature type="active site" description="Nucleophile" evidence="6">
    <location>
        <position position="194"/>
    </location>
</feature>
<dbReference type="GO" id="GO:0016740">
    <property type="term" value="F:transferase activity"/>
    <property type="evidence" value="ECO:0007669"/>
    <property type="project" value="UniProtKB-KW"/>
</dbReference>
<dbReference type="Pfam" id="PF03734">
    <property type="entry name" value="YkuD"/>
    <property type="match status" value="1"/>
</dbReference>
<name>A0A0R1TFF0_9LACO</name>
<dbReference type="Gene3D" id="2.40.440.10">
    <property type="entry name" value="L,D-transpeptidase catalytic domain-like"/>
    <property type="match status" value="1"/>
</dbReference>
<dbReference type="UniPathway" id="UPA00219"/>
<dbReference type="PANTHER" id="PTHR30582:SF2">
    <property type="entry name" value="L,D-TRANSPEPTIDASE YCIB-RELATED"/>
    <property type="match status" value="1"/>
</dbReference>
<evidence type="ECO:0000256" key="1">
    <source>
        <dbReference type="ARBA" id="ARBA00004752"/>
    </source>
</evidence>
<dbReference type="GO" id="GO:0005576">
    <property type="term" value="C:extracellular region"/>
    <property type="evidence" value="ECO:0007669"/>
    <property type="project" value="TreeGrafter"/>
</dbReference>
<comment type="caution">
    <text evidence="9">The sequence shown here is derived from an EMBL/GenBank/DDBJ whole genome shotgun (WGS) entry which is preliminary data.</text>
</comment>
<evidence type="ECO:0000256" key="5">
    <source>
        <dbReference type="ARBA" id="ARBA00023316"/>
    </source>
</evidence>
<evidence type="ECO:0000256" key="6">
    <source>
        <dbReference type="PROSITE-ProRule" id="PRU01373"/>
    </source>
</evidence>
<evidence type="ECO:0000259" key="8">
    <source>
        <dbReference type="PROSITE" id="PS52029"/>
    </source>
</evidence>
<dbReference type="AlphaFoldDB" id="A0A0R1TFF0"/>
<dbReference type="CDD" id="cd16913">
    <property type="entry name" value="YkuD_like"/>
    <property type="match status" value="1"/>
</dbReference>
<keyword evidence="3 6" id="KW-0133">Cell shape</keyword>
<dbReference type="InterPro" id="IPR050979">
    <property type="entry name" value="LD-transpeptidase"/>
</dbReference>
<evidence type="ECO:0000256" key="7">
    <source>
        <dbReference type="SAM" id="MobiDB-lite"/>
    </source>
</evidence>
<keyword evidence="2" id="KW-0808">Transferase</keyword>
<keyword evidence="5 6" id="KW-0961">Cell wall biogenesis/degradation</keyword>
<feature type="active site" description="Proton donor/acceptor" evidence="6">
    <location>
        <position position="167"/>
    </location>
</feature>
<dbReference type="STRING" id="1423740.FC36_GL001281"/>
<dbReference type="PATRIC" id="fig|1423740.3.peg.1382"/>
<feature type="region of interest" description="Disordered" evidence="7">
    <location>
        <begin position="33"/>
        <end position="58"/>
    </location>
</feature>
<accession>A0A0R1TFF0</accession>
<dbReference type="SUPFAM" id="SSF141523">
    <property type="entry name" value="L,D-transpeptidase catalytic domain-like"/>
    <property type="match status" value="1"/>
</dbReference>
<dbReference type="InterPro" id="IPR038063">
    <property type="entry name" value="Transpep_catalytic_dom"/>
</dbReference>
<dbReference type="PROSITE" id="PS52029">
    <property type="entry name" value="LD_TPASE"/>
    <property type="match status" value="1"/>
</dbReference>
<evidence type="ECO:0000313" key="10">
    <source>
        <dbReference type="Proteomes" id="UP000051048"/>
    </source>
</evidence>
<dbReference type="GO" id="GO:0018104">
    <property type="term" value="P:peptidoglycan-protein cross-linking"/>
    <property type="evidence" value="ECO:0007669"/>
    <property type="project" value="TreeGrafter"/>
</dbReference>
<evidence type="ECO:0000256" key="2">
    <source>
        <dbReference type="ARBA" id="ARBA00022679"/>
    </source>
</evidence>
<gene>
    <name evidence="9" type="ORF">FC36_GL001281</name>
</gene>
<evidence type="ECO:0000256" key="4">
    <source>
        <dbReference type="ARBA" id="ARBA00022984"/>
    </source>
</evidence>
<comment type="pathway">
    <text evidence="1 6">Cell wall biogenesis; peptidoglycan biosynthesis.</text>
</comment>
<evidence type="ECO:0000313" key="9">
    <source>
        <dbReference type="EMBL" id="KRL77554.1"/>
    </source>
</evidence>
<dbReference type="GO" id="GO:0071555">
    <property type="term" value="P:cell wall organization"/>
    <property type="evidence" value="ECO:0007669"/>
    <property type="project" value="UniProtKB-UniRule"/>
</dbReference>